<gene>
    <name evidence="4" type="ORF">SAMN02746064_00644</name>
</gene>
<dbReference type="InterPro" id="IPR017853">
    <property type="entry name" value="GH"/>
</dbReference>
<protein>
    <submittedName>
        <fullName evidence="4">Beta-glucosidase</fullName>
    </submittedName>
</protein>
<keyword evidence="2" id="KW-0378">Hydrolase</keyword>
<dbReference type="InterPro" id="IPR013783">
    <property type="entry name" value="Ig-like_fold"/>
</dbReference>
<dbReference type="InterPro" id="IPR036962">
    <property type="entry name" value="Glyco_hydro_3_N_sf"/>
</dbReference>
<dbReference type="Gene3D" id="2.60.40.10">
    <property type="entry name" value="Immunoglobulins"/>
    <property type="match status" value="1"/>
</dbReference>
<dbReference type="PANTHER" id="PTHR30620">
    <property type="entry name" value="PERIPLASMIC BETA-GLUCOSIDASE-RELATED"/>
    <property type="match status" value="1"/>
</dbReference>
<sequence>MPKGLLYKDKHQPSNVRVDDLLSKMTIEEKVAQLCSDLPVNFVENGELNNEAKIKFKDGLGRITQYSTLGLISASSIAKTSNDIQRFFVEETRLGIPVMLQGENLCGYPGAGGTLFPSQINLGSTFKPELAKEMAEVISEETMAVGIKQALSPVIDVSRDPRWGRTYETYGEDPYLITQMGINYIKGMQKNKTQGVLATAKHFLGYSETQGGLNMTATRLCDRELYEVFATPFEAAIKEADLGSVMASYSDIDGIPVAANKKIATGLLRDTMGFEGVLVSDGAAILKIFDYHKIGKTYQESGVLACRAGCDTEMPIGNAYRHLPEYIGKGMLSLERLDEAVKRVLKSKFEYGLFDNPYVDEKKISVSMANDKKWELVEQITEESIILLKNDNKLLPIKKGKKIAVIGPHGGSLREPISGYTYPAYVEMMIAANNEESDMEISFQGMSDEAKKDKASNKDEKPKSPFTVAVFNNEEIESLKDMDSIYKGQYKQKTLVEFLSQESIVSYAKGCDVIDDSTDGFAEAIKVAQESEVVVMTLGGNCGWFGTTGGEGKDRSTLELPGVQQKLLEKIAATGKPIVLVLYGPGIFSINWSLEKVDSIIQAWLPGAKGAEAVGKVIYGDANPGGKLPVSIPRSVGHIPSNYNHRTGSGYGSSKGNLVMGTGYVDSPDTPLLPFGFGLSYTSFELYDFALESKEVDTDGTIVATCKVENTGKFDGDEVIQLYYYFKDAWVTRPIKQLGGFKRISLKAGEIKTLKFNLDAAQTGYYNEEMEFVVEPGRLDIMIGTSAESINFKEEILLVGNKVDLTGKRKYTCDVKVI</sequence>
<dbReference type="Pfam" id="PF14310">
    <property type="entry name" value="Fn3-like"/>
    <property type="match status" value="1"/>
</dbReference>
<dbReference type="InterPro" id="IPR051915">
    <property type="entry name" value="Cellulose_Degrad_GH3"/>
</dbReference>
<proteinExistence type="inferred from homology"/>
<dbReference type="Proteomes" id="UP000184251">
    <property type="component" value="Unassembled WGS sequence"/>
</dbReference>
<dbReference type="GO" id="GO:0009251">
    <property type="term" value="P:glucan catabolic process"/>
    <property type="evidence" value="ECO:0007669"/>
    <property type="project" value="TreeGrafter"/>
</dbReference>
<comment type="similarity">
    <text evidence="1">Belongs to the glycosyl hydrolase 3 family.</text>
</comment>
<dbReference type="Gene3D" id="3.20.20.300">
    <property type="entry name" value="Glycoside hydrolase, family 3, N-terminal domain"/>
    <property type="match status" value="1"/>
</dbReference>
<dbReference type="InterPro" id="IPR026891">
    <property type="entry name" value="Fn3-like"/>
</dbReference>
<name>A0A1M4U4R5_9FIRM</name>
<dbReference type="Pfam" id="PF00933">
    <property type="entry name" value="Glyco_hydro_3"/>
    <property type="match status" value="1"/>
</dbReference>
<dbReference type="AlphaFoldDB" id="A0A1M4U4R5"/>
<dbReference type="SMART" id="SM01217">
    <property type="entry name" value="Fn3_like"/>
    <property type="match status" value="1"/>
</dbReference>
<organism evidence="4 5">
    <name type="scientific">Alkalibacter saccharofermentans DSM 14828</name>
    <dbReference type="NCBI Taxonomy" id="1120975"/>
    <lineage>
        <taxon>Bacteria</taxon>
        <taxon>Bacillati</taxon>
        <taxon>Bacillota</taxon>
        <taxon>Clostridia</taxon>
        <taxon>Eubacteriales</taxon>
        <taxon>Eubacteriaceae</taxon>
        <taxon>Alkalibacter</taxon>
    </lineage>
</organism>
<evidence type="ECO:0000256" key="1">
    <source>
        <dbReference type="ARBA" id="ARBA00005336"/>
    </source>
</evidence>
<dbReference type="RefSeq" id="WP_073269643.1">
    <property type="nucleotide sequence ID" value="NZ_FQTU01000003.1"/>
</dbReference>
<dbReference type="STRING" id="1120975.SAMN02746064_00644"/>
<dbReference type="GO" id="GO:0008422">
    <property type="term" value="F:beta-glucosidase activity"/>
    <property type="evidence" value="ECO:0007669"/>
    <property type="project" value="UniProtKB-ARBA"/>
</dbReference>
<dbReference type="PRINTS" id="PR00133">
    <property type="entry name" value="GLHYDRLASE3"/>
</dbReference>
<dbReference type="OrthoDB" id="9805821at2"/>
<evidence type="ECO:0000313" key="4">
    <source>
        <dbReference type="EMBL" id="SHE51739.1"/>
    </source>
</evidence>
<evidence type="ECO:0000256" key="2">
    <source>
        <dbReference type="ARBA" id="ARBA00022801"/>
    </source>
</evidence>
<dbReference type="FunFam" id="2.60.40.10:FF:000495">
    <property type="entry name" value="Periplasmic beta-glucosidase"/>
    <property type="match status" value="1"/>
</dbReference>
<dbReference type="Pfam" id="PF01915">
    <property type="entry name" value="Glyco_hydro_3_C"/>
    <property type="match status" value="1"/>
</dbReference>
<dbReference type="EMBL" id="FQTU01000003">
    <property type="protein sequence ID" value="SHE51739.1"/>
    <property type="molecule type" value="Genomic_DNA"/>
</dbReference>
<dbReference type="SUPFAM" id="SSF51445">
    <property type="entry name" value="(Trans)glycosidases"/>
    <property type="match status" value="1"/>
</dbReference>
<keyword evidence="5" id="KW-1185">Reference proteome</keyword>
<dbReference type="Gene3D" id="3.40.50.1700">
    <property type="entry name" value="Glycoside hydrolase family 3 C-terminal domain"/>
    <property type="match status" value="1"/>
</dbReference>
<reference evidence="4 5" key="1">
    <citation type="submission" date="2016-11" db="EMBL/GenBank/DDBJ databases">
        <authorList>
            <person name="Jaros S."/>
            <person name="Januszkiewicz K."/>
            <person name="Wedrychowicz H."/>
        </authorList>
    </citation>
    <scope>NUCLEOTIDE SEQUENCE [LARGE SCALE GENOMIC DNA]</scope>
    <source>
        <strain evidence="4 5">DSM 14828</strain>
    </source>
</reference>
<dbReference type="SUPFAM" id="SSF52279">
    <property type="entry name" value="Beta-D-glucan exohydrolase, C-terminal domain"/>
    <property type="match status" value="1"/>
</dbReference>
<evidence type="ECO:0000313" key="5">
    <source>
        <dbReference type="Proteomes" id="UP000184251"/>
    </source>
</evidence>
<dbReference type="InterPro" id="IPR002772">
    <property type="entry name" value="Glyco_hydro_3_C"/>
</dbReference>
<dbReference type="InterPro" id="IPR001764">
    <property type="entry name" value="Glyco_hydro_3_N"/>
</dbReference>
<accession>A0A1M4U4R5</accession>
<dbReference type="PANTHER" id="PTHR30620:SF123">
    <property type="entry name" value="BETA-XYLOSIDASE"/>
    <property type="match status" value="1"/>
</dbReference>
<evidence type="ECO:0000259" key="3">
    <source>
        <dbReference type="SMART" id="SM01217"/>
    </source>
</evidence>
<feature type="domain" description="Fibronectin type III-like" evidence="3">
    <location>
        <begin position="718"/>
        <end position="787"/>
    </location>
</feature>
<dbReference type="InterPro" id="IPR036881">
    <property type="entry name" value="Glyco_hydro_3_C_sf"/>
</dbReference>